<dbReference type="EC" id="5.4.2.6" evidence="10"/>
<comment type="catalytic activity">
    <reaction evidence="9">
        <text>beta-D-glucose 1-phosphate = beta-D-glucose 6-phosphate</text>
        <dbReference type="Rhea" id="RHEA:20113"/>
        <dbReference type="ChEBI" id="CHEBI:57684"/>
        <dbReference type="ChEBI" id="CHEBI:58247"/>
        <dbReference type="EC" id="5.4.2.6"/>
    </reaction>
</comment>
<feature type="binding site" evidence="14">
    <location>
        <position position="173"/>
    </location>
    <ligand>
        <name>Mg(2+)</name>
        <dbReference type="ChEBI" id="CHEBI:18420"/>
    </ligand>
</feature>
<dbReference type="AlphaFoldDB" id="A0A1M5FU46"/>
<dbReference type="SUPFAM" id="SSF56784">
    <property type="entry name" value="HAD-like"/>
    <property type="match status" value="1"/>
</dbReference>
<keyword evidence="17" id="KW-1185">Reference proteome</keyword>
<dbReference type="PANTHER" id="PTHR46193">
    <property type="entry name" value="6-PHOSPHOGLUCONATE PHOSPHATASE"/>
    <property type="match status" value="1"/>
</dbReference>
<evidence type="ECO:0000256" key="11">
    <source>
        <dbReference type="ARBA" id="ARBA00044991"/>
    </source>
</evidence>
<evidence type="ECO:0000256" key="2">
    <source>
        <dbReference type="ARBA" id="ARBA00006171"/>
    </source>
</evidence>
<dbReference type="SFLD" id="SFLDF00046">
    <property type="entry name" value="beta-phosphoglucomutase"/>
    <property type="match status" value="1"/>
</dbReference>
<evidence type="ECO:0000256" key="15">
    <source>
        <dbReference type="PIRSR" id="PIRSR610972-4"/>
    </source>
</evidence>
<dbReference type="InterPro" id="IPR036412">
    <property type="entry name" value="HAD-like_sf"/>
</dbReference>
<evidence type="ECO:0000313" key="16">
    <source>
        <dbReference type="EMBL" id="SHF94949.1"/>
    </source>
</evidence>
<dbReference type="SFLD" id="SFLDG01129">
    <property type="entry name" value="C1.5:_HAD__Beta-PGM__Phosphata"/>
    <property type="match status" value="1"/>
</dbReference>
<organism evidence="16 17">
    <name type="scientific">Ornithinibacillus halophilus</name>
    <dbReference type="NCBI Taxonomy" id="930117"/>
    <lineage>
        <taxon>Bacteria</taxon>
        <taxon>Bacillati</taxon>
        <taxon>Bacillota</taxon>
        <taxon>Bacilli</taxon>
        <taxon>Bacillales</taxon>
        <taxon>Bacillaceae</taxon>
        <taxon>Ornithinibacillus</taxon>
    </lineage>
</organism>
<evidence type="ECO:0000256" key="8">
    <source>
        <dbReference type="ARBA" id="ARBA00023277"/>
    </source>
</evidence>
<dbReference type="InterPro" id="IPR023198">
    <property type="entry name" value="PGP-like_dom2"/>
</dbReference>
<evidence type="ECO:0000313" key="17">
    <source>
        <dbReference type="Proteomes" id="UP000183988"/>
    </source>
</evidence>
<proteinExistence type="inferred from homology"/>
<feature type="binding site" evidence="13">
    <location>
        <begin position="10"/>
        <end position="12"/>
    </location>
    <ligand>
        <name>substrate</name>
    </ligand>
</feature>
<dbReference type="InterPro" id="IPR006439">
    <property type="entry name" value="HAD-SF_hydro_IA"/>
</dbReference>
<evidence type="ECO:0000256" key="12">
    <source>
        <dbReference type="PIRSR" id="PIRSR610972-1"/>
    </source>
</evidence>
<reference evidence="16 17" key="1">
    <citation type="submission" date="2016-11" db="EMBL/GenBank/DDBJ databases">
        <authorList>
            <person name="Jaros S."/>
            <person name="Januszkiewicz K."/>
            <person name="Wedrychowicz H."/>
        </authorList>
    </citation>
    <scope>NUCLEOTIDE SEQUENCE [LARGE SCALE GENOMIC DNA]</scope>
    <source>
        <strain evidence="16 17">IBRC-M 10683</strain>
    </source>
</reference>
<feature type="binding site" evidence="13">
    <location>
        <position position="148"/>
    </location>
    <ligand>
        <name>substrate</name>
    </ligand>
</feature>
<feature type="binding site" evidence="13">
    <location>
        <position position="53"/>
    </location>
    <ligand>
        <name>substrate</name>
    </ligand>
</feature>
<feature type="active site" description="Proton donor/acceptor" evidence="12">
    <location>
        <position position="10"/>
    </location>
</feature>
<feature type="binding site" evidence="13">
    <location>
        <position position="26"/>
    </location>
    <ligand>
        <name>substrate</name>
    </ligand>
</feature>
<dbReference type="InterPro" id="IPR051600">
    <property type="entry name" value="Beta-PGM-like"/>
</dbReference>
<feature type="binding site" evidence="14">
    <location>
        <position position="12"/>
    </location>
    <ligand>
        <name>Mg(2+)</name>
        <dbReference type="ChEBI" id="CHEBI:18420"/>
    </ligand>
</feature>
<feature type="binding site" evidence="14">
    <location>
        <position position="10"/>
    </location>
    <ligand>
        <name>Mg(2+)</name>
        <dbReference type="ChEBI" id="CHEBI:18420"/>
    </ligand>
</feature>
<dbReference type="Proteomes" id="UP000183988">
    <property type="component" value="Unassembled WGS sequence"/>
</dbReference>
<dbReference type="InterPro" id="IPR010976">
    <property type="entry name" value="B-phosphoglucomutase_hydrolase"/>
</dbReference>
<dbReference type="NCBIfam" id="TIGR01990">
    <property type="entry name" value="bPGM"/>
    <property type="match status" value="1"/>
</dbReference>
<feature type="site" description="Important for catalytic activity and assists the phosphoryl transfer reaction to Asp8 by balancing charge and orienting the reacting groups" evidence="15">
    <location>
        <position position="148"/>
    </location>
</feature>
<comment type="similarity">
    <text evidence="2">Belongs to the HAD-like hydrolase superfamily. CbbY/CbbZ/Gph/YieH family.</text>
</comment>
<dbReference type="Gene3D" id="3.40.50.1000">
    <property type="entry name" value="HAD superfamily/HAD-like"/>
    <property type="match status" value="1"/>
</dbReference>
<dbReference type="InterPro" id="IPR010972">
    <property type="entry name" value="Beta-PGM"/>
</dbReference>
<dbReference type="SFLD" id="SFLDS00003">
    <property type="entry name" value="Haloacid_Dehalogenase"/>
    <property type="match status" value="1"/>
</dbReference>
<keyword evidence="3" id="KW-0963">Cytoplasm</keyword>
<dbReference type="NCBIfam" id="TIGR02009">
    <property type="entry name" value="PGMB-YQAB-SF"/>
    <property type="match status" value="1"/>
</dbReference>
<dbReference type="GO" id="GO:0005975">
    <property type="term" value="P:carbohydrate metabolic process"/>
    <property type="evidence" value="ECO:0007669"/>
    <property type="project" value="InterPro"/>
</dbReference>
<dbReference type="GO" id="GO:0005737">
    <property type="term" value="C:cytoplasm"/>
    <property type="evidence" value="ECO:0007669"/>
    <property type="project" value="UniProtKB-SubCell"/>
</dbReference>
<feature type="binding site" evidence="13">
    <location>
        <begin position="45"/>
        <end position="50"/>
    </location>
    <ligand>
        <name>substrate</name>
    </ligand>
</feature>
<evidence type="ECO:0000256" key="5">
    <source>
        <dbReference type="ARBA" id="ARBA00022723"/>
    </source>
</evidence>
<feature type="site" description="Important for catalytic activity and assists the phosphoryl transfer reaction to Asp8 by balancing charge and orienting the reacting groups" evidence="15">
    <location>
        <position position="117"/>
    </location>
</feature>
<feature type="binding site" evidence="13">
    <location>
        <begin position="117"/>
        <end position="121"/>
    </location>
    <ligand>
        <name>substrate</name>
    </ligand>
</feature>
<dbReference type="FunFam" id="1.10.150.240:FF:000010">
    <property type="entry name" value="Beta-phosphoglucomutase"/>
    <property type="match status" value="1"/>
</dbReference>
<feature type="active site" description="Proton donor/acceptor" evidence="12">
    <location>
        <position position="12"/>
    </location>
</feature>
<dbReference type="RefSeq" id="WP_072889221.1">
    <property type="nucleotide sequence ID" value="NZ_FQVW01000010.1"/>
</dbReference>
<protein>
    <recommendedName>
        <fullName evidence="11">Beta-phosphoglucomutase</fullName>
        <ecNumber evidence="10">5.4.2.6</ecNumber>
    </recommendedName>
</protein>
<evidence type="ECO:0000256" key="7">
    <source>
        <dbReference type="ARBA" id="ARBA00023235"/>
    </source>
</evidence>
<feature type="binding site" evidence="14">
    <location>
        <position position="172"/>
    </location>
    <ligand>
        <name>Mg(2+)</name>
        <dbReference type="ChEBI" id="CHEBI:18420"/>
    </ligand>
</feature>
<dbReference type="Gene3D" id="1.10.150.240">
    <property type="entry name" value="Putative phosphatase, domain 2"/>
    <property type="match status" value="1"/>
</dbReference>
<dbReference type="NCBIfam" id="TIGR01509">
    <property type="entry name" value="HAD-SF-IA-v3"/>
    <property type="match status" value="1"/>
</dbReference>
<dbReference type="Pfam" id="PF00702">
    <property type="entry name" value="Hydrolase"/>
    <property type="match status" value="1"/>
</dbReference>
<keyword evidence="4" id="KW-0597">Phosphoprotein</keyword>
<keyword evidence="6 14" id="KW-0460">Magnesium</keyword>
<dbReference type="InterPro" id="IPR023214">
    <property type="entry name" value="HAD_sf"/>
</dbReference>
<dbReference type="GO" id="GO:0000287">
    <property type="term" value="F:magnesium ion binding"/>
    <property type="evidence" value="ECO:0007669"/>
    <property type="project" value="InterPro"/>
</dbReference>
<evidence type="ECO:0000256" key="4">
    <source>
        <dbReference type="ARBA" id="ARBA00022553"/>
    </source>
</evidence>
<evidence type="ECO:0000256" key="3">
    <source>
        <dbReference type="ARBA" id="ARBA00022490"/>
    </source>
</evidence>
<evidence type="ECO:0000256" key="14">
    <source>
        <dbReference type="PIRSR" id="PIRSR610972-3"/>
    </source>
</evidence>
<evidence type="ECO:0000256" key="1">
    <source>
        <dbReference type="ARBA" id="ARBA00004496"/>
    </source>
</evidence>
<dbReference type="GO" id="GO:0008801">
    <property type="term" value="F:beta-phosphoglucomutase activity"/>
    <property type="evidence" value="ECO:0007669"/>
    <property type="project" value="UniProtKB-EC"/>
</dbReference>
<comment type="subcellular location">
    <subcellularLocation>
        <location evidence="1">Cytoplasm</location>
    </subcellularLocation>
</comment>
<keyword evidence="7" id="KW-0413">Isomerase</keyword>
<evidence type="ECO:0000256" key="6">
    <source>
        <dbReference type="ARBA" id="ARBA00022842"/>
    </source>
</evidence>
<comment type="cofactor">
    <cofactor evidence="14">
        <name>Mg(2+)</name>
        <dbReference type="ChEBI" id="CHEBI:18420"/>
    </cofactor>
    <text evidence="14">Binds 2 magnesium ions per subunit.</text>
</comment>
<keyword evidence="5 14" id="KW-0479">Metal-binding</keyword>
<dbReference type="EMBL" id="FQVW01000010">
    <property type="protein sequence ID" value="SHF94949.1"/>
    <property type="molecule type" value="Genomic_DNA"/>
</dbReference>
<gene>
    <name evidence="16" type="ORF">SAMN05216225_101024</name>
</gene>
<dbReference type="PANTHER" id="PTHR46193:SF18">
    <property type="entry name" value="HEXITOL PHOSPHATASE B"/>
    <property type="match status" value="1"/>
</dbReference>
<evidence type="ECO:0000256" key="10">
    <source>
        <dbReference type="ARBA" id="ARBA00044968"/>
    </source>
</evidence>
<accession>A0A1M5FU46</accession>
<evidence type="ECO:0000256" key="9">
    <source>
        <dbReference type="ARBA" id="ARBA00044926"/>
    </source>
</evidence>
<dbReference type="SFLD" id="SFLDG01135">
    <property type="entry name" value="C1.5.6:_HAD__Beta-PGM__Phospha"/>
    <property type="match status" value="1"/>
</dbReference>
<dbReference type="OrthoDB" id="9797743at2"/>
<name>A0A1M5FU46_9BACI</name>
<dbReference type="STRING" id="930117.SAMN05216225_101024"/>
<keyword evidence="8" id="KW-0119">Carbohydrate metabolism</keyword>
<dbReference type="CDD" id="cd02598">
    <property type="entry name" value="HAD_BPGM"/>
    <property type="match status" value="1"/>
</dbReference>
<sequence>MTNPKAFIFDLDGVITDTAEFHYQAWKQLAEELGIHIDREFNEQLKGISRMDSLDRILALDSSYQSLAAEEKEGLATKKNEHYKQLMQAITPEHILPGIKDFLDTIKSNKIEIALASASKNAPMILEQLQLSDYFRYIVDPAKLSNGKPDPEIFTTAADFLSVDYSECIGVEDAASGVQAINAASMFSVGVGDKEVLAAADMVVEDTTGLDFNKIIEAFRQARN</sequence>
<feature type="binding site" evidence="13">
    <location>
        <position position="79"/>
    </location>
    <ligand>
        <name>substrate</name>
    </ligand>
</feature>
<evidence type="ECO:0000256" key="13">
    <source>
        <dbReference type="PIRSR" id="PIRSR610972-2"/>
    </source>
</evidence>